<organism evidence="1 2">
    <name type="scientific">Brachionus calyciflorus</name>
    <dbReference type="NCBI Taxonomy" id="104777"/>
    <lineage>
        <taxon>Eukaryota</taxon>
        <taxon>Metazoa</taxon>
        <taxon>Spiralia</taxon>
        <taxon>Gnathifera</taxon>
        <taxon>Rotifera</taxon>
        <taxon>Eurotatoria</taxon>
        <taxon>Monogononta</taxon>
        <taxon>Pseudotrocha</taxon>
        <taxon>Ploima</taxon>
        <taxon>Brachionidae</taxon>
        <taxon>Brachionus</taxon>
    </lineage>
</organism>
<sequence>VLEYFHSSIWPCFSGSLVYVIY</sequence>
<name>A0A814SDU8_9BILA</name>
<evidence type="ECO:0000313" key="1">
    <source>
        <dbReference type="EMBL" id="CAF1145975.1"/>
    </source>
</evidence>
<accession>A0A814SDU8</accession>
<comment type="caution">
    <text evidence="1">The sequence shown here is derived from an EMBL/GenBank/DDBJ whole genome shotgun (WGS) entry which is preliminary data.</text>
</comment>
<dbReference type="Proteomes" id="UP000663879">
    <property type="component" value="Unassembled WGS sequence"/>
</dbReference>
<dbReference type="AlphaFoldDB" id="A0A814SDU8"/>
<feature type="non-terminal residue" evidence="1">
    <location>
        <position position="22"/>
    </location>
</feature>
<feature type="non-terminal residue" evidence="1">
    <location>
        <position position="1"/>
    </location>
</feature>
<protein>
    <submittedName>
        <fullName evidence="1">Uncharacterized protein</fullName>
    </submittedName>
</protein>
<keyword evidence="2" id="KW-1185">Reference proteome</keyword>
<dbReference type="EMBL" id="CAJNOC010011113">
    <property type="protein sequence ID" value="CAF1145975.1"/>
    <property type="molecule type" value="Genomic_DNA"/>
</dbReference>
<gene>
    <name evidence="1" type="ORF">OXX778_LOCUS23098</name>
</gene>
<reference evidence="1" key="1">
    <citation type="submission" date="2021-02" db="EMBL/GenBank/DDBJ databases">
        <authorList>
            <person name="Nowell W R."/>
        </authorList>
    </citation>
    <scope>NUCLEOTIDE SEQUENCE</scope>
    <source>
        <strain evidence="1">Ploen Becks lab</strain>
    </source>
</reference>
<proteinExistence type="predicted"/>
<evidence type="ECO:0000313" key="2">
    <source>
        <dbReference type="Proteomes" id="UP000663879"/>
    </source>
</evidence>